<feature type="compositionally biased region" description="Basic and acidic residues" evidence="1">
    <location>
        <begin position="146"/>
        <end position="156"/>
    </location>
</feature>
<feature type="non-terminal residue" evidence="3">
    <location>
        <position position="1"/>
    </location>
</feature>
<evidence type="ECO:0000259" key="2">
    <source>
        <dbReference type="Pfam" id="PF18701"/>
    </source>
</evidence>
<dbReference type="STRING" id="50429.A0A2B4R596"/>
<evidence type="ECO:0000313" key="3">
    <source>
        <dbReference type="EMBL" id="PFX11537.1"/>
    </source>
</evidence>
<comment type="caution">
    <text evidence="3">The sequence shown here is derived from an EMBL/GenBank/DDBJ whole genome shotgun (WGS) entry which is preliminary data.</text>
</comment>
<gene>
    <name evidence="3" type="ORF">AWC38_SpisGene24687</name>
</gene>
<protein>
    <recommendedName>
        <fullName evidence="2">DUF5641 domain-containing protein</fullName>
    </recommendedName>
</protein>
<dbReference type="Pfam" id="PF18701">
    <property type="entry name" value="DUF5641"/>
    <property type="match status" value="1"/>
</dbReference>
<dbReference type="GO" id="GO:0003676">
    <property type="term" value="F:nucleic acid binding"/>
    <property type="evidence" value="ECO:0007669"/>
    <property type="project" value="InterPro"/>
</dbReference>
<dbReference type="InterPro" id="IPR040676">
    <property type="entry name" value="DUF5641"/>
</dbReference>
<dbReference type="Proteomes" id="UP000225706">
    <property type="component" value="Unassembled WGS sequence"/>
</dbReference>
<evidence type="ECO:0000256" key="1">
    <source>
        <dbReference type="SAM" id="MobiDB-lite"/>
    </source>
</evidence>
<dbReference type="SUPFAM" id="SSF53098">
    <property type="entry name" value="Ribonuclease H-like"/>
    <property type="match status" value="1"/>
</dbReference>
<organism evidence="3 4">
    <name type="scientific">Stylophora pistillata</name>
    <name type="common">Smooth cauliflower coral</name>
    <dbReference type="NCBI Taxonomy" id="50429"/>
    <lineage>
        <taxon>Eukaryota</taxon>
        <taxon>Metazoa</taxon>
        <taxon>Cnidaria</taxon>
        <taxon>Anthozoa</taxon>
        <taxon>Hexacorallia</taxon>
        <taxon>Scleractinia</taxon>
        <taxon>Astrocoeniina</taxon>
        <taxon>Pocilloporidae</taxon>
        <taxon>Stylophora</taxon>
    </lineage>
</organism>
<feature type="region of interest" description="Disordered" evidence="1">
    <location>
        <begin position="62"/>
        <end position="94"/>
    </location>
</feature>
<keyword evidence="4" id="KW-1185">Reference proteome</keyword>
<accession>A0A2B4R596</accession>
<feature type="compositionally biased region" description="Low complexity" evidence="1">
    <location>
        <begin position="80"/>
        <end position="94"/>
    </location>
</feature>
<proteinExistence type="predicted"/>
<feature type="region of interest" description="Disordered" evidence="1">
    <location>
        <begin position="146"/>
        <end position="175"/>
    </location>
</feature>
<dbReference type="EMBL" id="LSMT01002282">
    <property type="protein sequence ID" value="PFX11537.1"/>
    <property type="molecule type" value="Genomic_DNA"/>
</dbReference>
<reference evidence="4" key="1">
    <citation type="journal article" date="2017" name="bioRxiv">
        <title>Comparative analysis of the genomes of Stylophora pistillata and Acropora digitifera provides evidence for extensive differences between species of corals.</title>
        <authorList>
            <person name="Voolstra C.R."/>
            <person name="Li Y."/>
            <person name="Liew Y.J."/>
            <person name="Baumgarten S."/>
            <person name="Zoccola D."/>
            <person name="Flot J.-F."/>
            <person name="Tambutte S."/>
            <person name="Allemand D."/>
            <person name="Aranda M."/>
        </authorList>
    </citation>
    <scope>NUCLEOTIDE SEQUENCE [LARGE SCALE GENOMIC DNA]</scope>
</reference>
<dbReference type="PANTHER" id="PTHR47331:SF1">
    <property type="entry name" value="GAG-LIKE PROTEIN"/>
    <property type="match status" value="1"/>
</dbReference>
<dbReference type="AlphaFoldDB" id="A0A2B4R596"/>
<dbReference type="PANTHER" id="PTHR47331">
    <property type="entry name" value="PHD-TYPE DOMAIN-CONTAINING PROTEIN"/>
    <property type="match status" value="1"/>
</dbReference>
<dbReference type="Gene3D" id="3.30.420.10">
    <property type="entry name" value="Ribonuclease H-like superfamily/Ribonuclease H"/>
    <property type="match status" value="1"/>
</dbReference>
<feature type="domain" description="DUF5641" evidence="2">
    <location>
        <begin position="361"/>
        <end position="452"/>
    </location>
</feature>
<sequence length="464" mass="53008">YHAELIDGSAIQDSIKYFELVKRVATTVFQSFDAWSQSAKFKLQEELDLAISLHPEDSISNIGSVNSKSAASSRRRKSKSTASSSLSRSSTASSARLRASAKKTALSVEAFALKTRQDIQLRELLLKQTKENFELETEIAKAEAEEKVYSHCEEQSPPKPSSQSPTSHETKKELIHKNRWTSGPSFLWEAEDCWPKQPDVPVGIKRDDPEVKRARSQVKRYGVLFTCLATRAIHLVVAQSMDTDSFVNSLRRSIARQCIPENIKWLFNPPSESHFGGVWERCMRTVRKILLALIKNQPLDDKGLATLMCEIELVVNGRPITKSSDDPSDSKALTPNHLLLLRSVPSLPPGVFRKEDGYSRRRWRQVQYLANVFWRRWIREYLPRLQKWAYPSRNFAVNDIVLVVDDRVPRSSWPLGRTTTVRKNSTDGHVRSVTVKTRTWLYDRPVDKIVLLESVQMSEGMKHY</sequence>
<dbReference type="InterPro" id="IPR036397">
    <property type="entry name" value="RNaseH_sf"/>
</dbReference>
<name>A0A2B4R596_STYPI</name>
<dbReference type="OrthoDB" id="10061848at2759"/>
<dbReference type="InterPro" id="IPR012337">
    <property type="entry name" value="RNaseH-like_sf"/>
</dbReference>
<evidence type="ECO:0000313" key="4">
    <source>
        <dbReference type="Proteomes" id="UP000225706"/>
    </source>
</evidence>